<keyword evidence="7" id="KW-1185">Reference proteome</keyword>
<evidence type="ECO:0000313" key="6">
    <source>
        <dbReference type="EMBL" id="GJN17461.1"/>
    </source>
</evidence>
<dbReference type="InterPro" id="IPR037045">
    <property type="entry name" value="S8pro/Inhibitor_I9_sf"/>
</dbReference>
<evidence type="ECO:0000313" key="7">
    <source>
        <dbReference type="Proteomes" id="UP001054889"/>
    </source>
</evidence>
<dbReference type="GO" id="GO:0004252">
    <property type="term" value="F:serine-type endopeptidase activity"/>
    <property type="evidence" value="ECO:0007669"/>
    <property type="project" value="InterPro"/>
</dbReference>
<feature type="domain" description="Inhibitor I9" evidence="5">
    <location>
        <begin position="3"/>
        <end position="80"/>
    </location>
</feature>
<comment type="caution">
    <text evidence="6">The sequence shown here is derived from an EMBL/GenBank/DDBJ whole genome shotgun (WGS) entry which is preliminary data.</text>
</comment>
<protein>
    <recommendedName>
        <fullName evidence="5">Inhibitor I9 domain-containing protein</fullName>
    </recommendedName>
</protein>
<reference evidence="6" key="1">
    <citation type="journal article" date="2018" name="DNA Res.">
        <title>Multiple hybrid de novo genome assembly of finger millet, an orphan allotetraploid crop.</title>
        <authorList>
            <person name="Hatakeyama M."/>
            <person name="Aluri S."/>
            <person name="Balachadran M.T."/>
            <person name="Sivarajan S.R."/>
            <person name="Patrignani A."/>
            <person name="Gruter S."/>
            <person name="Poveda L."/>
            <person name="Shimizu-Inatsugi R."/>
            <person name="Baeten J."/>
            <person name="Francoijs K.J."/>
            <person name="Nataraja K.N."/>
            <person name="Reddy Y.A.N."/>
            <person name="Phadnis S."/>
            <person name="Ravikumar R.L."/>
            <person name="Schlapbach R."/>
            <person name="Sreeman S.M."/>
            <person name="Shimizu K.K."/>
        </authorList>
    </citation>
    <scope>NUCLEOTIDE SEQUENCE</scope>
</reference>
<reference evidence="6" key="2">
    <citation type="submission" date="2021-12" db="EMBL/GenBank/DDBJ databases">
        <title>Resequencing data analysis of finger millet.</title>
        <authorList>
            <person name="Hatakeyama M."/>
            <person name="Aluri S."/>
            <person name="Balachadran M.T."/>
            <person name="Sivarajan S.R."/>
            <person name="Poveda L."/>
            <person name="Shimizu-Inatsugi R."/>
            <person name="Schlapbach R."/>
            <person name="Sreeman S.M."/>
            <person name="Shimizu K.K."/>
        </authorList>
    </citation>
    <scope>NUCLEOTIDE SEQUENCE</scope>
</reference>
<evidence type="ECO:0000256" key="1">
    <source>
        <dbReference type="ARBA" id="ARBA00011073"/>
    </source>
</evidence>
<evidence type="ECO:0000256" key="3">
    <source>
        <dbReference type="ARBA" id="ARBA00022729"/>
    </source>
</evidence>
<evidence type="ECO:0000256" key="4">
    <source>
        <dbReference type="ARBA" id="ARBA00022825"/>
    </source>
</evidence>
<dbReference type="Pfam" id="PF05922">
    <property type="entry name" value="Inhibitor_I9"/>
    <property type="match status" value="1"/>
</dbReference>
<dbReference type="FunFam" id="3.30.70.80:FF:000002">
    <property type="entry name" value="Subtilisin-like protease SBT5.3"/>
    <property type="match status" value="1"/>
</dbReference>
<evidence type="ECO:0000259" key="5">
    <source>
        <dbReference type="Pfam" id="PF05922"/>
    </source>
</evidence>
<dbReference type="InterPro" id="IPR045051">
    <property type="entry name" value="SBT"/>
</dbReference>
<proteinExistence type="inferred from homology"/>
<dbReference type="EMBL" id="BQKI01000073">
    <property type="protein sequence ID" value="GJN17461.1"/>
    <property type="molecule type" value="Genomic_DNA"/>
</dbReference>
<evidence type="ECO:0000256" key="2">
    <source>
        <dbReference type="ARBA" id="ARBA00022670"/>
    </source>
</evidence>
<keyword evidence="4" id="KW-0720">Serine protease</keyword>
<keyword evidence="4" id="KW-0378">Hydrolase</keyword>
<dbReference type="SUPFAM" id="SSF52743">
    <property type="entry name" value="Subtilisin-like"/>
    <property type="match status" value="1"/>
</dbReference>
<keyword evidence="3" id="KW-0732">Signal</keyword>
<dbReference type="Proteomes" id="UP001054889">
    <property type="component" value="Unassembled WGS sequence"/>
</dbReference>
<organism evidence="6 7">
    <name type="scientific">Eleusine coracana subsp. coracana</name>
    <dbReference type="NCBI Taxonomy" id="191504"/>
    <lineage>
        <taxon>Eukaryota</taxon>
        <taxon>Viridiplantae</taxon>
        <taxon>Streptophyta</taxon>
        <taxon>Embryophyta</taxon>
        <taxon>Tracheophyta</taxon>
        <taxon>Spermatophyta</taxon>
        <taxon>Magnoliopsida</taxon>
        <taxon>Liliopsida</taxon>
        <taxon>Poales</taxon>
        <taxon>Poaceae</taxon>
        <taxon>PACMAD clade</taxon>
        <taxon>Chloridoideae</taxon>
        <taxon>Cynodonteae</taxon>
        <taxon>Eleusininae</taxon>
        <taxon>Eleusine</taxon>
    </lineage>
</organism>
<dbReference type="InterPro" id="IPR036852">
    <property type="entry name" value="Peptidase_S8/S53_dom_sf"/>
</dbReference>
<accession>A0AAV5E5E8</accession>
<sequence length="119" mass="13146">MLYIVYLGDVKHGHPDDVVASHHDMLSSVLGSMDDSLTSMVHNYKHGFSGFSAMLTEDQAELLAELPEVISVEPNRQYTMATTRSWDFLGLGLNSQMPSDLLRRSNYGEDIIIGVVDSG</sequence>
<name>A0AAV5E5E8_ELECO</name>
<keyword evidence="2" id="KW-0645">Protease</keyword>
<dbReference type="Gene3D" id="3.30.70.80">
    <property type="entry name" value="Peptidase S8 propeptide/proteinase inhibitor I9"/>
    <property type="match status" value="1"/>
</dbReference>
<dbReference type="GO" id="GO:0006508">
    <property type="term" value="P:proteolysis"/>
    <property type="evidence" value="ECO:0007669"/>
    <property type="project" value="UniProtKB-KW"/>
</dbReference>
<comment type="similarity">
    <text evidence="1">Belongs to the peptidase S8 family.</text>
</comment>
<dbReference type="PANTHER" id="PTHR10795">
    <property type="entry name" value="PROPROTEIN CONVERTASE SUBTILISIN/KEXIN"/>
    <property type="match status" value="1"/>
</dbReference>
<dbReference type="InterPro" id="IPR010259">
    <property type="entry name" value="S8pro/Inhibitor_I9"/>
</dbReference>
<gene>
    <name evidence="6" type="primary">gb04526</name>
    <name evidence="6" type="ORF">PR202_gb04526</name>
</gene>
<dbReference type="AlphaFoldDB" id="A0AAV5E5E8"/>